<organism evidence="1 2">
    <name type="scientific">Streptomyces achmelvichensis</name>
    <dbReference type="NCBI Taxonomy" id="3134111"/>
    <lineage>
        <taxon>Bacteria</taxon>
        <taxon>Bacillati</taxon>
        <taxon>Actinomycetota</taxon>
        <taxon>Actinomycetes</taxon>
        <taxon>Kitasatosporales</taxon>
        <taxon>Streptomycetaceae</taxon>
        <taxon>Streptomyces</taxon>
    </lineage>
</organism>
<keyword evidence="2" id="KW-1185">Reference proteome</keyword>
<name>A0ACC6PL91_9ACTN</name>
<dbReference type="Proteomes" id="UP001377168">
    <property type="component" value="Unassembled WGS sequence"/>
</dbReference>
<evidence type="ECO:0000313" key="1">
    <source>
        <dbReference type="EMBL" id="MEJ8632197.1"/>
    </source>
</evidence>
<accession>A0ACC6PL91</accession>
<sequence>MRPKAVTGSVRPRHRARPRGPQVRAELRLAHGRHLGEGRHGRRSGCGRARLREHGPQRGPVSGSGRGRQVTHLLVWLSRTSGCRRPGKAHAATDALREALRFEDGTPPPLRMVVDLSGVPFMDSSVINLFVAAYQQVNETQGWVRIAGAQKAVLHVLTLVGIDALITCSPSIEQALSA</sequence>
<proteinExistence type="predicted"/>
<reference evidence="1" key="1">
    <citation type="submission" date="2024-03" db="EMBL/GenBank/DDBJ databases">
        <title>Novel Streptomyces species of biotechnological and ecological value are a feature of Machair soil.</title>
        <authorList>
            <person name="Prole J.R."/>
            <person name="Goodfellow M."/>
            <person name="Allenby N."/>
            <person name="Ward A.C."/>
        </authorList>
    </citation>
    <scope>NUCLEOTIDE SEQUENCE</scope>
    <source>
        <strain evidence="1">MS2.AVA.5</strain>
    </source>
</reference>
<gene>
    <name evidence="1" type="ORF">WKI67_01745</name>
</gene>
<comment type="caution">
    <text evidence="1">The sequence shown here is derived from an EMBL/GenBank/DDBJ whole genome shotgun (WGS) entry which is preliminary data.</text>
</comment>
<protein>
    <submittedName>
        <fullName evidence="1">STAS domain-containing protein</fullName>
    </submittedName>
</protein>
<evidence type="ECO:0000313" key="2">
    <source>
        <dbReference type="Proteomes" id="UP001377168"/>
    </source>
</evidence>
<dbReference type="EMBL" id="JBBKAJ010000011">
    <property type="protein sequence ID" value="MEJ8632197.1"/>
    <property type="molecule type" value="Genomic_DNA"/>
</dbReference>